<dbReference type="SUPFAM" id="SSF54637">
    <property type="entry name" value="Thioesterase/thiol ester dehydrase-isomerase"/>
    <property type="match status" value="1"/>
</dbReference>
<keyword evidence="4" id="KW-1185">Reference proteome</keyword>
<dbReference type="OrthoDB" id="5415111at2"/>
<dbReference type="HAMAP" id="MF_00799">
    <property type="entry name" value="UPF0336"/>
    <property type="match status" value="1"/>
</dbReference>
<gene>
    <name evidence="3" type="ORF">MB27_32610</name>
</gene>
<dbReference type="InterPro" id="IPR029069">
    <property type="entry name" value="HotDog_dom_sf"/>
</dbReference>
<dbReference type="eggNOG" id="COG2030">
    <property type="taxonomic scope" value="Bacteria"/>
</dbReference>
<dbReference type="STRING" id="1869.MB27_32610"/>
<dbReference type="InterPro" id="IPR016709">
    <property type="entry name" value="HadA-like"/>
</dbReference>
<dbReference type="PIRSF" id="PIRSF018072">
    <property type="entry name" value="UCP018072"/>
    <property type="match status" value="1"/>
</dbReference>
<evidence type="ECO:0000313" key="4">
    <source>
        <dbReference type="Proteomes" id="UP000054537"/>
    </source>
</evidence>
<reference evidence="3 4" key="1">
    <citation type="submission" date="2014-10" db="EMBL/GenBank/DDBJ databases">
        <title>Draft genome sequence of Actinoplanes utahensis NRRL 12052.</title>
        <authorList>
            <person name="Velasco-Bucheli B."/>
            <person name="del Cerro C."/>
            <person name="Hormigo D."/>
            <person name="Garcia J.L."/>
            <person name="Acebal C."/>
            <person name="Arroyo M."/>
            <person name="de la Mata I."/>
        </authorList>
    </citation>
    <scope>NUCLEOTIDE SEQUENCE [LARGE SCALE GENOMIC DNA]</scope>
    <source>
        <strain evidence="3 4">NRRL 12052</strain>
    </source>
</reference>
<feature type="domain" description="FAS1-like dehydratase" evidence="2">
    <location>
        <begin position="7"/>
        <end position="137"/>
    </location>
</feature>
<sequence length="148" mass="16014">MPLDQSFVGRSWPPTEPYLVGREKIREFARAIGATDAEFHDPAAARALGYTDVVAPPTFPVTITMAASREVVADPALGVDYSRVVHGDQRFAYKRPVVAGDALVCVNTVEEITSRGGHEFLTTRTDVTTEAGEPVVTVWSKLVVRGEG</sequence>
<organism evidence="3 4">
    <name type="scientific">Actinoplanes utahensis</name>
    <dbReference type="NCBI Taxonomy" id="1869"/>
    <lineage>
        <taxon>Bacteria</taxon>
        <taxon>Bacillati</taxon>
        <taxon>Actinomycetota</taxon>
        <taxon>Actinomycetes</taxon>
        <taxon>Micromonosporales</taxon>
        <taxon>Micromonosporaceae</taxon>
        <taxon>Actinoplanes</taxon>
    </lineage>
</organism>
<dbReference type="InterPro" id="IPR039569">
    <property type="entry name" value="FAS1-like_DH_region"/>
</dbReference>
<dbReference type="Pfam" id="PF13452">
    <property type="entry name" value="FAS1_DH_region"/>
    <property type="match status" value="1"/>
</dbReference>
<dbReference type="EMBL" id="JRTT01000128">
    <property type="protein sequence ID" value="KHD73877.1"/>
    <property type="molecule type" value="Genomic_DNA"/>
</dbReference>
<evidence type="ECO:0000313" key="3">
    <source>
        <dbReference type="EMBL" id="KHD73877.1"/>
    </source>
</evidence>
<dbReference type="AlphaFoldDB" id="A0A0A6X1A9"/>
<name>A0A0A6X1A9_ACTUT</name>
<evidence type="ECO:0000256" key="1">
    <source>
        <dbReference type="HAMAP-Rule" id="MF_00799"/>
    </source>
</evidence>
<evidence type="ECO:0000259" key="2">
    <source>
        <dbReference type="Pfam" id="PF13452"/>
    </source>
</evidence>
<dbReference type="RefSeq" id="WP_043531303.1">
    <property type="nucleotide sequence ID" value="NZ_BAABKU010000001.1"/>
</dbReference>
<dbReference type="Proteomes" id="UP000054537">
    <property type="component" value="Unassembled WGS sequence"/>
</dbReference>
<comment type="caution">
    <text evidence="3">The sequence shown here is derived from an EMBL/GenBank/DDBJ whole genome shotgun (WGS) entry which is preliminary data.</text>
</comment>
<dbReference type="CDD" id="cd03441">
    <property type="entry name" value="R_hydratase_like"/>
    <property type="match status" value="1"/>
</dbReference>
<accession>A0A0A6X1A9</accession>
<protein>
    <recommendedName>
        <fullName evidence="1">UPF0336 protein MB27_32610</fullName>
    </recommendedName>
</protein>
<proteinExistence type="inferred from homology"/>
<dbReference type="Gene3D" id="3.10.129.10">
    <property type="entry name" value="Hotdog Thioesterase"/>
    <property type="match status" value="1"/>
</dbReference>
<comment type="similarity">
    <text evidence="1">Belongs to the UPF0336 family.</text>
</comment>